<organism evidence="2 3">
    <name type="scientific">Paenibacillus durus</name>
    <name type="common">Paenibacillus azotofixans</name>
    <dbReference type="NCBI Taxonomy" id="44251"/>
    <lineage>
        <taxon>Bacteria</taxon>
        <taxon>Bacillati</taxon>
        <taxon>Bacillota</taxon>
        <taxon>Bacilli</taxon>
        <taxon>Bacillales</taxon>
        <taxon>Paenibacillaceae</taxon>
        <taxon>Paenibacillus</taxon>
    </lineage>
</organism>
<evidence type="ECO:0000313" key="2">
    <source>
        <dbReference type="EMBL" id="AIQ14271.1"/>
    </source>
</evidence>
<gene>
    <name evidence="2" type="ORF">PDUR_21960</name>
</gene>
<evidence type="ECO:0000313" key="3">
    <source>
        <dbReference type="Proteomes" id="UP000029409"/>
    </source>
</evidence>
<feature type="compositionally biased region" description="Basic and acidic residues" evidence="1">
    <location>
        <begin position="42"/>
        <end position="51"/>
    </location>
</feature>
<evidence type="ECO:0000256" key="1">
    <source>
        <dbReference type="SAM" id="MobiDB-lite"/>
    </source>
</evidence>
<feature type="compositionally biased region" description="Basic and acidic residues" evidence="1">
    <location>
        <begin position="20"/>
        <end position="29"/>
    </location>
</feature>
<dbReference type="EMBL" id="CP009288">
    <property type="protein sequence ID" value="AIQ14271.1"/>
    <property type="molecule type" value="Genomic_DNA"/>
</dbReference>
<dbReference type="KEGG" id="pdu:PDUR_21960"/>
<dbReference type="AlphaFoldDB" id="A0A089HQH4"/>
<dbReference type="Proteomes" id="UP000029409">
    <property type="component" value="Chromosome"/>
</dbReference>
<dbReference type="RefSeq" id="WP_042208061.1">
    <property type="nucleotide sequence ID" value="NZ_CP009288.1"/>
</dbReference>
<dbReference type="STRING" id="44251.PDUR_21960"/>
<proteinExistence type="predicted"/>
<feature type="region of interest" description="Disordered" evidence="1">
    <location>
        <begin position="1"/>
        <end position="85"/>
    </location>
</feature>
<reference evidence="2 3" key="1">
    <citation type="submission" date="2014-08" db="EMBL/GenBank/DDBJ databases">
        <title>Comparative genomics of the Paenibacillus odorifer group.</title>
        <authorList>
            <person name="den Bakker H.C."/>
            <person name="Tsai Y.-C."/>
            <person name="Martin N."/>
            <person name="Korlach J."/>
            <person name="Wiedmann M."/>
        </authorList>
    </citation>
    <scope>NUCLEOTIDE SEQUENCE [LARGE SCALE GENOMIC DNA]</scope>
    <source>
        <strain evidence="2 3">DSM 1735</strain>
    </source>
</reference>
<sequence>MNKRIPQGERASARMKRNTPKHEVKRLTQGERVAARMKRNTPNREVKRIPQGERASARIVGKRQDVPHERSRGRRPSGRGREGTA</sequence>
<accession>A0A089HQH4</accession>
<keyword evidence="3" id="KW-1185">Reference proteome</keyword>
<name>A0A089HQH4_PAEDU</name>
<protein>
    <submittedName>
        <fullName evidence="2">Uncharacterized protein</fullName>
    </submittedName>
</protein>